<organism evidence="1 2">
    <name type="scientific">Panagrolaimus sp. ES5</name>
    <dbReference type="NCBI Taxonomy" id="591445"/>
    <lineage>
        <taxon>Eukaryota</taxon>
        <taxon>Metazoa</taxon>
        <taxon>Ecdysozoa</taxon>
        <taxon>Nematoda</taxon>
        <taxon>Chromadorea</taxon>
        <taxon>Rhabditida</taxon>
        <taxon>Tylenchina</taxon>
        <taxon>Panagrolaimomorpha</taxon>
        <taxon>Panagrolaimoidea</taxon>
        <taxon>Panagrolaimidae</taxon>
        <taxon>Panagrolaimus</taxon>
    </lineage>
</organism>
<protein>
    <submittedName>
        <fullName evidence="2">Uncharacterized protein</fullName>
    </submittedName>
</protein>
<sequence>MKTNFIVVVFVAIFLHLSFADLNVLDGFQAQEIADEMNQLHRDINVMEKRLINMEPFENGNIHDDQSLPIKQESNELKHDGKRINKKSLGDIVNFLGSFLIG</sequence>
<proteinExistence type="predicted"/>
<dbReference type="Proteomes" id="UP000887579">
    <property type="component" value="Unplaced"/>
</dbReference>
<evidence type="ECO:0000313" key="1">
    <source>
        <dbReference type="Proteomes" id="UP000887579"/>
    </source>
</evidence>
<dbReference type="WBParaSite" id="ES5_v2.g22597.t1">
    <property type="protein sequence ID" value="ES5_v2.g22597.t1"/>
    <property type="gene ID" value="ES5_v2.g22597"/>
</dbReference>
<accession>A0AC34G004</accession>
<reference evidence="2" key="1">
    <citation type="submission" date="2022-11" db="UniProtKB">
        <authorList>
            <consortium name="WormBaseParasite"/>
        </authorList>
    </citation>
    <scope>IDENTIFICATION</scope>
</reference>
<name>A0AC34G004_9BILA</name>
<evidence type="ECO:0000313" key="2">
    <source>
        <dbReference type="WBParaSite" id="ES5_v2.g22597.t1"/>
    </source>
</evidence>